<evidence type="ECO:0000256" key="3">
    <source>
        <dbReference type="ARBA" id="ARBA00023125"/>
    </source>
</evidence>
<feature type="domain" description="Type I restriction modification DNA specificity" evidence="4">
    <location>
        <begin position="301"/>
        <end position="420"/>
    </location>
</feature>
<dbReference type="Pfam" id="PF01420">
    <property type="entry name" value="Methylase_S"/>
    <property type="match status" value="1"/>
</dbReference>
<gene>
    <name evidence="5" type="ORF">F4Y42_14650</name>
</gene>
<organism evidence="5">
    <name type="scientific">Caldilineaceae bacterium SB0664_bin_27</name>
    <dbReference type="NCBI Taxonomy" id="2605260"/>
    <lineage>
        <taxon>Bacteria</taxon>
        <taxon>Bacillati</taxon>
        <taxon>Chloroflexota</taxon>
        <taxon>Caldilineae</taxon>
        <taxon>Caldilineales</taxon>
        <taxon>Caldilineaceae</taxon>
    </lineage>
</organism>
<evidence type="ECO:0000256" key="1">
    <source>
        <dbReference type="ARBA" id="ARBA00010923"/>
    </source>
</evidence>
<dbReference type="InterPro" id="IPR000055">
    <property type="entry name" value="Restrct_endonuc_typeI_TRD"/>
</dbReference>
<dbReference type="InterPro" id="IPR044946">
    <property type="entry name" value="Restrct_endonuc_typeI_TRD_sf"/>
</dbReference>
<sequence length="464" mass="52325">MTMRRMRSLRPCRSFLRESLMSLFDAKLTERRRWMQVGEAYEITKKPRALDISSLEAVPFVPMAAIPQGGRYSPDFTMKATAQIRSGTYFERGDILVAKITPSFENGKQALATEVPTPFGFATTEVIPLRPRHKGHDRRLLFFYLLHPDIRHYVAERMEGSTGRQRVPPEVLLDLPFPEFALEEQRAISDTLEVIQDFIALEAEAAEVTTSLKRATMQQLFTSGLNNEAQKETEIGPMPENWEAQSIAALTNVVYRYPSYYKIDYVDSGVPEVRGELLRETGEIESDLSQFRFIDSETASRFPKVRLETGDIVMSVRGTMGKIGIARDIHVGAVITANLIRLAPKRQRVLPEFFKSVLISERFNRALKMASPQTTIKTITAPVLKSLRLPTPATLEEQREIVAIFDAIDRKIDLHRKKCAVLDDLFKVLLHKLMTGEISVSGLDLPPLPSAIADTTTGIDTTNE</sequence>
<comment type="caution">
    <text evidence="5">The sequence shown here is derived from an EMBL/GenBank/DDBJ whole genome shotgun (WGS) entry which is preliminary data.</text>
</comment>
<dbReference type="Gene3D" id="3.90.220.20">
    <property type="entry name" value="DNA methylase specificity domains"/>
    <property type="match status" value="2"/>
</dbReference>
<dbReference type="GO" id="GO:0009307">
    <property type="term" value="P:DNA restriction-modification system"/>
    <property type="evidence" value="ECO:0007669"/>
    <property type="project" value="UniProtKB-KW"/>
</dbReference>
<dbReference type="PANTHER" id="PTHR30408">
    <property type="entry name" value="TYPE-1 RESTRICTION ENZYME ECOKI SPECIFICITY PROTEIN"/>
    <property type="match status" value="1"/>
</dbReference>
<evidence type="ECO:0000259" key="4">
    <source>
        <dbReference type="Pfam" id="PF01420"/>
    </source>
</evidence>
<name>A0A6B0YZ33_9CHLR</name>
<dbReference type="EMBL" id="VXRG01000121">
    <property type="protein sequence ID" value="MXY94678.1"/>
    <property type="molecule type" value="Genomic_DNA"/>
</dbReference>
<dbReference type="Gene3D" id="1.10.287.1120">
    <property type="entry name" value="Bipartite methylase S protein"/>
    <property type="match status" value="1"/>
</dbReference>
<dbReference type="CDD" id="cd17260">
    <property type="entry name" value="RMtype1_S_EcoEI-TRD1-CR1_like"/>
    <property type="match status" value="1"/>
</dbReference>
<keyword evidence="3" id="KW-0238">DNA-binding</keyword>
<evidence type="ECO:0000313" key="5">
    <source>
        <dbReference type="EMBL" id="MXY94678.1"/>
    </source>
</evidence>
<dbReference type="GO" id="GO:0003677">
    <property type="term" value="F:DNA binding"/>
    <property type="evidence" value="ECO:0007669"/>
    <property type="project" value="UniProtKB-KW"/>
</dbReference>
<dbReference type="InterPro" id="IPR052021">
    <property type="entry name" value="Type-I_RS_S_subunit"/>
</dbReference>
<accession>A0A6B0YZ33</accession>
<dbReference type="AlphaFoldDB" id="A0A6B0YZ33"/>
<comment type="similarity">
    <text evidence="1">Belongs to the type-I restriction system S methylase family.</text>
</comment>
<dbReference type="PANTHER" id="PTHR30408:SF12">
    <property type="entry name" value="TYPE I RESTRICTION ENZYME MJAVIII SPECIFICITY SUBUNIT"/>
    <property type="match status" value="1"/>
</dbReference>
<dbReference type="SUPFAM" id="SSF116734">
    <property type="entry name" value="DNA methylase specificity domain"/>
    <property type="match status" value="2"/>
</dbReference>
<evidence type="ECO:0000256" key="2">
    <source>
        <dbReference type="ARBA" id="ARBA00022747"/>
    </source>
</evidence>
<reference evidence="5" key="1">
    <citation type="submission" date="2019-09" db="EMBL/GenBank/DDBJ databases">
        <title>Characterisation of the sponge microbiome using genome-centric metagenomics.</title>
        <authorList>
            <person name="Engelberts J.P."/>
            <person name="Robbins S.J."/>
            <person name="De Goeij J.M."/>
            <person name="Aranda M."/>
            <person name="Bell S.C."/>
            <person name="Webster N.S."/>
        </authorList>
    </citation>
    <scope>NUCLEOTIDE SEQUENCE</scope>
    <source>
        <strain evidence="5">SB0664_bin_27</strain>
    </source>
</reference>
<proteinExistence type="inferred from homology"/>
<keyword evidence="2" id="KW-0680">Restriction system</keyword>
<protein>
    <recommendedName>
        <fullName evidence="4">Type I restriction modification DNA specificity domain-containing protein</fullName>
    </recommendedName>
</protein>